<evidence type="ECO:0008006" key="5">
    <source>
        <dbReference type="Google" id="ProtNLM"/>
    </source>
</evidence>
<dbReference type="RefSeq" id="WP_208428631.1">
    <property type="nucleotide sequence ID" value="NZ_JAEPRJ010000001.1"/>
</dbReference>
<organism evidence="3 4">
    <name type="scientific">Catonella massiliensis</name>
    <dbReference type="NCBI Taxonomy" id="2799636"/>
    <lineage>
        <taxon>Bacteria</taxon>
        <taxon>Bacillati</taxon>
        <taxon>Bacillota</taxon>
        <taxon>Clostridia</taxon>
        <taxon>Lachnospirales</taxon>
        <taxon>Lachnospiraceae</taxon>
        <taxon>Catonella</taxon>
    </lineage>
</organism>
<keyword evidence="2" id="KW-0472">Membrane</keyword>
<reference evidence="3 4" key="1">
    <citation type="submission" date="2021-01" db="EMBL/GenBank/DDBJ databases">
        <title>Isolation and description of Catonella massiliensis sp. nov., a novel Catonella species, isolated from a stable periodontitis subject.</title>
        <authorList>
            <person name="Antezack A."/>
            <person name="Boxberger M."/>
            <person name="La Scola B."/>
            <person name="Monnet-Corti V."/>
        </authorList>
    </citation>
    <scope>NUCLEOTIDE SEQUENCE [LARGE SCALE GENOMIC DNA]</scope>
    <source>
        <strain evidence="3 4">Marseille-Q4567</strain>
    </source>
</reference>
<dbReference type="Proteomes" id="UP000604730">
    <property type="component" value="Unassembled WGS sequence"/>
</dbReference>
<feature type="transmembrane region" description="Helical" evidence="2">
    <location>
        <begin position="78"/>
        <end position="104"/>
    </location>
</feature>
<feature type="region of interest" description="Disordered" evidence="1">
    <location>
        <begin position="43"/>
        <end position="72"/>
    </location>
</feature>
<feature type="compositionally biased region" description="Polar residues" evidence="1">
    <location>
        <begin position="50"/>
        <end position="70"/>
    </location>
</feature>
<keyword evidence="2" id="KW-1133">Transmembrane helix</keyword>
<evidence type="ECO:0000313" key="3">
    <source>
        <dbReference type="EMBL" id="MBK5897124.1"/>
    </source>
</evidence>
<gene>
    <name evidence="3" type="ORF">JJN12_04895</name>
</gene>
<evidence type="ECO:0000256" key="2">
    <source>
        <dbReference type="SAM" id="Phobius"/>
    </source>
</evidence>
<protein>
    <recommendedName>
        <fullName evidence="5">Zinc ribbon domain-containing protein</fullName>
    </recommendedName>
</protein>
<keyword evidence="2" id="KW-0812">Transmembrane</keyword>
<evidence type="ECO:0000313" key="4">
    <source>
        <dbReference type="Proteomes" id="UP000604730"/>
    </source>
</evidence>
<comment type="caution">
    <text evidence="3">The sequence shown here is derived from an EMBL/GenBank/DDBJ whole genome shotgun (WGS) entry which is preliminary data.</text>
</comment>
<keyword evidence="4" id="KW-1185">Reference proteome</keyword>
<proteinExistence type="predicted"/>
<accession>A0ABS1IZ08</accession>
<name>A0ABS1IZ08_9FIRM</name>
<sequence>MFCENCGAEYFGKQVFCEKCGHKLPDTDSSLDDNKDEQKALEPAIEPVSIENNQQAQPSPAVNNMQPQKNNGKRKKGIFGVIKFLFLEIIILGAMIYFLVPYIFDNFSAEHKAKQYFVALVNEDYDSVYSLFNINTEDDKNFLLKKDGIKQYRASAGLTDVLNYKVNDNSPFWKMDKDDEIRKEVVISYTNRGDSKEHTFTVNLVKESAKKYYIFDDWSIDYVGIAASNVKINVAEGAKVKVDDVEIPEKYLTTGEVPGDSTYTIPIIFTGNHKIEVSKDGLETLKRNETVTGNNDNISLDDMRLSKDTAEALEELAINNMKSVYLAALNGDSFDKIKDIFVQDADSLNSIKAQYDELAQGLNNDSRHVTKIDFTSANTEIDVTEPVVTKTVFYQIYFSYYYRPWFGDPEWKDSNNTGSMYIRTEFKYVDGKWLQTDLGCKKPSIYAF</sequence>
<dbReference type="EMBL" id="JAEPRJ010000001">
    <property type="protein sequence ID" value="MBK5897124.1"/>
    <property type="molecule type" value="Genomic_DNA"/>
</dbReference>
<evidence type="ECO:0000256" key="1">
    <source>
        <dbReference type="SAM" id="MobiDB-lite"/>
    </source>
</evidence>